<dbReference type="RefSeq" id="WP_062485696.1">
    <property type="nucleotide sequence ID" value="NZ_LN885086.1"/>
</dbReference>
<dbReference type="Proteomes" id="UP000066284">
    <property type="component" value="Chromosome 1"/>
</dbReference>
<keyword evidence="2" id="KW-1185">Reference proteome</keyword>
<proteinExistence type="predicted"/>
<name>A0A0S4KYA1_9BACT</name>
<dbReference type="AlphaFoldDB" id="A0A0S4KYA1"/>
<reference evidence="2" key="1">
    <citation type="submission" date="2015-09" db="EMBL/GenBank/DDBJ databases">
        <authorList>
            <person name="Daims H."/>
        </authorList>
    </citation>
    <scope>NUCLEOTIDE SEQUENCE [LARGE SCALE GENOMIC DNA]</scope>
</reference>
<dbReference type="PANTHER" id="PTHR36932:SF1">
    <property type="entry name" value="CAPSULAR POLYSACCHARIDE BIOSYNTHESIS PROTEIN"/>
    <property type="match status" value="1"/>
</dbReference>
<dbReference type="InterPro" id="IPR042099">
    <property type="entry name" value="ANL_N_sf"/>
</dbReference>
<dbReference type="Gene3D" id="3.40.50.12780">
    <property type="entry name" value="N-terminal domain of ligase-like"/>
    <property type="match status" value="1"/>
</dbReference>
<organism evidence="1 2">
    <name type="scientific">Candidatus Nitrospira inopinata</name>
    <dbReference type="NCBI Taxonomy" id="1715989"/>
    <lineage>
        <taxon>Bacteria</taxon>
        <taxon>Pseudomonadati</taxon>
        <taxon>Nitrospirota</taxon>
        <taxon>Nitrospiria</taxon>
        <taxon>Nitrospirales</taxon>
        <taxon>Nitrospiraceae</taxon>
        <taxon>Nitrospira</taxon>
    </lineage>
</organism>
<sequence>MNRLAAALYNLAPVWGQNLILSGYSLLLDRERYGERFRGFRDLLAKTEWYSESELLAYQDERLRATIAHAYEAVPFYRRRFDERKLKPADIRGQRDLPKIPLLTRDEVRAHFGELWSSRIPQGARKTGHTSGTTGTPLTVGYDDQTIGMAYAALDRHYRWAGCRLARDGDRIAVARGNVIVPLHQKKPPFWRLNRCHNQLLLSSFHLSKQNLPAYFDELARFKPAVLDGYPSTLYVLAKFLQSCGQTFPVRAAITSSETLYDFQRELIEERFQCRVFDYYALAERVVFSSECDRHEGHHVAMEYGVAEVVDDKGQPVSDGAAGKLVGTSLHNDAMPLIRYVTSDMTSLRERRCSCGRGLTMMGDVTTKAEDVLTLKDGRLISPSVLTHPFKPLDCIEGSQIVQTDPQTVVVRLIPGPAYTEAHTRHLMTELTARLGADVKVEVQMVDRLEQKPNGKFKWVISHVPLGI</sequence>
<dbReference type="SUPFAM" id="SSF56801">
    <property type="entry name" value="Acetyl-CoA synthetase-like"/>
    <property type="match status" value="1"/>
</dbReference>
<accession>A0A0S4KYA1</accession>
<dbReference type="EMBL" id="LN885086">
    <property type="protein sequence ID" value="CUQ67396.1"/>
    <property type="molecule type" value="Genomic_DNA"/>
</dbReference>
<dbReference type="PANTHER" id="PTHR36932">
    <property type="entry name" value="CAPSULAR POLYSACCHARIDE BIOSYNTHESIS PROTEIN"/>
    <property type="match status" value="1"/>
</dbReference>
<dbReference type="OrthoDB" id="580775at2"/>
<dbReference type="InterPro" id="IPR053158">
    <property type="entry name" value="CapK_Type1_Caps_Biosynth"/>
</dbReference>
<gene>
    <name evidence="1" type="ORF">NITINOP_2424</name>
</gene>
<evidence type="ECO:0000313" key="1">
    <source>
        <dbReference type="EMBL" id="CUQ67396.1"/>
    </source>
</evidence>
<dbReference type="KEGG" id="nio:NITINOP_2424"/>
<evidence type="ECO:0000313" key="2">
    <source>
        <dbReference type="Proteomes" id="UP000066284"/>
    </source>
</evidence>
<dbReference type="STRING" id="1715989.NITINOP_2424"/>
<protein>
    <submittedName>
        <fullName evidence="1">Coenzyme F390 synthetase</fullName>
    </submittedName>
</protein>